<dbReference type="AlphaFoldDB" id="A0A642V0D9"/>
<dbReference type="Pfam" id="PF13561">
    <property type="entry name" value="adh_short_C2"/>
    <property type="match status" value="1"/>
</dbReference>
<evidence type="ECO:0000256" key="1">
    <source>
        <dbReference type="ARBA" id="ARBA00006484"/>
    </source>
</evidence>
<protein>
    <submittedName>
        <fullName evidence="4">Uncharacterized protein</fullName>
    </submittedName>
</protein>
<dbReference type="GO" id="GO:0016616">
    <property type="term" value="F:oxidoreductase activity, acting on the CH-OH group of donors, NAD or NADP as acceptor"/>
    <property type="evidence" value="ECO:0007669"/>
    <property type="project" value="UniProtKB-ARBA"/>
</dbReference>
<evidence type="ECO:0000256" key="2">
    <source>
        <dbReference type="ARBA" id="ARBA00022857"/>
    </source>
</evidence>
<keyword evidence="3" id="KW-0560">Oxidoreductase</keyword>
<dbReference type="SUPFAM" id="SSF51735">
    <property type="entry name" value="NAD(P)-binding Rossmann-fold domains"/>
    <property type="match status" value="1"/>
</dbReference>
<dbReference type="Proteomes" id="UP000761534">
    <property type="component" value="Unassembled WGS sequence"/>
</dbReference>
<gene>
    <name evidence="4" type="ORF">TRICI_004662</name>
</gene>
<dbReference type="Gene3D" id="3.40.50.720">
    <property type="entry name" value="NAD(P)-binding Rossmann-like Domain"/>
    <property type="match status" value="1"/>
</dbReference>
<keyword evidence="5" id="KW-1185">Reference proteome</keyword>
<evidence type="ECO:0000313" key="5">
    <source>
        <dbReference type="Proteomes" id="UP000761534"/>
    </source>
</evidence>
<dbReference type="InterPro" id="IPR002347">
    <property type="entry name" value="SDR_fam"/>
</dbReference>
<organism evidence="4 5">
    <name type="scientific">Trichomonascus ciferrii</name>
    <dbReference type="NCBI Taxonomy" id="44093"/>
    <lineage>
        <taxon>Eukaryota</taxon>
        <taxon>Fungi</taxon>
        <taxon>Dikarya</taxon>
        <taxon>Ascomycota</taxon>
        <taxon>Saccharomycotina</taxon>
        <taxon>Dipodascomycetes</taxon>
        <taxon>Dipodascales</taxon>
        <taxon>Trichomonascaceae</taxon>
        <taxon>Trichomonascus</taxon>
        <taxon>Trichomonascus ciferrii complex</taxon>
    </lineage>
</organism>
<keyword evidence="2" id="KW-0521">NADP</keyword>
<dbReference type="GO" id="GO:0050664">
    <property type="term" value="F:oxidoreductase activity, acting on NAD(P)H, oxygen as acceptor"/>
    <property type="evidence" value="ECO:0007669"/>
    <property type="project" value="TreeGrafter"/>
</dbReference>
<evidence type="ECO:0000256" key="3">
    <source>
        <dbReference type="ARBA" id="ARBA00023002"/>
    </source>
</evidence>
<dbReference type="VEuPathDB" id="FungiDB:TRICI_004662"/>
<dbReference type="PRINTS" id="PR00081">
    <property type="entry name" value="GDHRDH"/>
</dbReference>
<dbReference type="InterPro" id="IPR036291">
    <property type="entry name" value="NAD(P)-bd_dom_sf"/>
</dbReference>
<comment type="caution">
    <text evidence="4">The sequence shown here is derived from an EMBL/GenBank/DDBJ whole genome shotgun (WGS) entry which is preliminary data.</text>
</comment>
<accession>A0A642V0D9</accession>
<reference evidence="4" key="1">
    <citation type="journal article" date="2019" name="G3 (Bethesda)">
        <title>Genome Assemblies of Two Rare Opportunistic Yeast Pathogens: Diutina rugosa (syn. Candida rugosa) and Trichomonascus ciferrii (syn. Candida ciferrii).</title>
        <authorList>
            <person name="Mixao V."/>
            <person name="Saus E."/>
            <person name="Hansen A.P."/>
            <person name="Lass-Florl C."/>
            <person name="Gabaldon T."/>
        </authorList>
    </citation>
    <scope>NUCLEOTIDE SEQUENCE</scope>
    <source>
        <strain evidence="4">CBS 4856</strain>
    </source>
</reference>
<evidence type="ECO:0000313" key="4">
    <source>
        <dbReference type="EMBL" id="KAA8909042.1"/>
    </source>
</evidence>
<proteinExistence type="inferred from homology"/>
<dbReference type="PANTHER" id="PTHR43008">
    <property type="entry name" value="BENZIL REDUCTASE"/>
    <property type="match status" value="1"/>
</dbReference>
<comment type="similarity">
    <text evidence="1">Belongs to the short-chain dehydrogenases/reductases (SDR) family.</text>
</comment>
<name>A0A642V0D9_9ASCO</name>
<dbReference type="EMBL" id="SWFS01000352">
    <property type="protein sequence ID" value="KAA8909042.1"/>
    <property type="molecule type" value="Genomic_DNA"/>
</dbReference>
<dbReference type="PANTHER" id="PTHR43008:SF4">
    <property type="entry name" value="CHAIN DEHYDROGENASE, PUTATIVE (AFU_ORTHOLOGUE AFUA_4G08710)-RELATED"/>
    <property type="match status" value="1"/>
</dbReference>
<sequence>MGDDRYSVKGKNAVLSGAAGGIGVEVIEALLKHGLDGIVLLDFDGKKLEAVRDQFRKQFPDRTVESKVVDVTKVKEIQESLDFAVQKLPSIDIILPFAGILPTEESIENWDKIMAVNASGAYYMAKVYGDYMVDQEKGGSIVFVASIAGHTPSYPLPAAYGASKAAILSLRGNMSRMYGPHDIRVNSISPGFWETSMTDFTRETPLEDVFNERNPLHRYGQKGELSGAVMLLASDAGSYINASDIMIDGGFVAKL</sequence>
<dbReference type="FunFam" id="3.40.50.720:FF:000084">
    <property type="entry name" value="Short-chain dehydrogenase reductase"/>
    <property type="match status" value="1"/>
</dbReference>
<dbReference type="OrthoDB" id="294295at2759"/>